<comment type="similarity">
    <text evidence="1">Belongs to the sigma-70 factor family. ECF subfamily.</text>
</comment>
<dbReference type="GO" id="GO:0003677">
    <property type="term" value="F:DNA binding"/>
    <property type="evidence" value="ECO:0007669"/>
    <property type="project" value="UniProtKB-KW"/>
</dbReference>
<evidence type="ECO:0000256" key="5">
    <source>
        <dbReference type="ARBA" id="ARBA00023163"/>
    </source>
</evidence>
<dbReference type="PATRIC" id="fig|1166018.3.peg.3028"/>
<dbReference type="GO" id="GO:0016987">
    <property type="term" value="F:sigma factor activity"/>
    <property type="evidence" value="ECO:0007669"/>
    <property type="project" value="UniProtKB-KW"/>
</dbReference>
<keyword evidence="2" id="KW-0805">Transcription regulation</keyword>
<name>I0K5A7_9BACT</name>
<evidence type="ECO:0000256" key="1">
    <source>
        <dbReference type="ARBA" id="ARBA00010641"/>
    </source>
</evidence>
<dbReference type="eggNOG" id="COG1595">
    <property type="taxonomic scope" value="Bacteria"/>
</dbReference>
<dbReference type="InterPro" id="IPR007627">
    <property type="entry name" value="RNA_pol_sigma70_r2"/>
</dbReference>
<evidence type="ECO:0000256" key="3">
    <source>
        <dbReference type="ARBA" id="ARBA00023082"/>
    </source>
</evidence>
<organism evidence="7 8">
    <name type="scientific">Fibrella aestuarina BUZ 2</name>
    <dbReference type="NCBI Taxonomy" id="1166018"/>
    <lineage>
        <taxon>Bacteria</taxon>
        <taxon>Pseudomonadati</taxon>
        <taxon>Bacteroidota</taxon>
        <taxon>Cytophagia</taxon>
        <taxon>Cytophagales</taxon>
        <taxon>Spirosomataceae</taxon>
        <taxon>Fibrella</taxon>
    </lineage>
</organism>
<evidence type="ECO:0000313" key="8">
    <source>
        <dbReference type="Proteomes" id="UP000011058"/>
    </source>
</evidence>
<dbReference type="EMBL" id="HE796683">
    <property type="protein sequence ID" value="CCG99310.1"/>
    <property type="molecule type" value="Genomic_DNA"/>
</dbReference>
<dbReference type="PANTHER" id="PTHR43133">
    <property type="entry name" value="RNA POLYMERASE ECF-TYPE SIGMA FACTO"/>
    <property type="match status" value="1"/>
</dbReference>
<feature type="domain" description="RNA polymerase sigma-70 region 2" evidence="6">
    <location>
        <begin position="29"/>
        <end position="98"/>
    </location>
</feature>
<dbReference type="InterPro" id="IPR036388">
    <property type="entry name" value="WH-like_DNA-bd_sf"/>
</dbReference>
<keyword evidence="5" id="KW-0804">Transcription</keyword>
<dbReference type="AlphaFoldDB" id="I0K5A7"/>
<dbReference type="KEGG" id="fae:FAES_1300"/>
<evidence type="ECO:0000256" key="2">
    <source>
        <dbReference type="ARBA" id="ARBA00023015"/>
    </source>
</evidence>
<evidence type="ECO:0000259" key="6">
    <source>
        <dbReference type="Pfam" id="PF04542"/>
    </source>
</evidence>
<dbReference type="InterPro" id="IPR039425">
    <property type="entry name" value="RNA_pol_sigma-70-like"/>
</dbReference>
<dbReference type="Gene3D" id="1.10.10.10">
    <property type="entry name" value="Winged helix-like DNA-binding domain superfamily/Winged helix DNA-binding domain"/>
    <property type="match status" value="1"/>
</dbReference>
<dbReference type="Pfam" id="PF04542">
    <property type="entry name" value="Sigma70_r2"/>
    <property type="match status" value="1"/>
</dbReference>
<dbReference type="InterPro" id="IPR013324">
    <property type="entry name" value="RNA_pol_sigma_r3/r4-like"/>
</dbReference>
<evidence type="ECO:0000313" key="7">
    <source>
        <dbReference type="EMBL" id="CCG99310.1"/>
    </source>
</evidence>
<dbReference type="InterPro" id="IPR014284">
    <property type="entry name" value="RNA_pol_sigma-70_dom"/>
</dbReference>
<dbReference type="OrthoDB" id="1099849at2"/>
<proteinExistence type="inferred from homology"/>
<dbReference type="HOGENOM" id="CLU_047691_16_1_10"/>
<dbReference type="STRING" id="1166018.FAES_1300"/>
<dbReference type="InterPro" id="IPR013325">
    <property type="entry name" value="RNA_pol_sigma_r2"/>
</dbReference>
<keyword evidence="4" id="KW-0238">DNA-binding</keyword>
<sequence length="194" mass="22452">MSETTRLAATDEDLLIGLAEGADKALHQLYRQHYPMIAQLVMANSGSADDAQDIYQETLIVLYEKVVSGDFTLHCQLKTYLYAVARRLWLKQLARQGRSPMIRTDFLTQEPVEAIANDMADHEQRDQQFEQMATSLDQLGEPCRTLLEDFYIRHLSMNAIAEKFGYTNSDNAKTQKHKCLTRLRRIFFTHYKEE</sequence>
<dbReference type="PANTHER" id="PTHR43133:SF8">
    <property type="entry name" value="RNA POLYMERASE SIGMA FACTOR HI_1459-RELATED"/>
    <property type="match status" value="1"/>
</dbReference>
<protein>
    <submittedName>
        <fullName evidence="7">RNA polymerase, sigma-24 subunit, ECF subfamily</fullName>
    </submittedName>
</protein>
<dbReference type="SUPFAM" id="SSF88946">
    <property type="entry name" value="Sigma2 domain of RNA polymerase sigma factors"/>
    <property type="match status" value="1"/>
</dbReference>
<dbReference type="NCBIfam" id="TIGR02937">
    <property type="entry name" value="sigma70-ECF"/>
    <property type="match status" value="1"/>
</dbReference>
<dbReference type="RefSeq" id="WP_015330409.1">
    <property type="nucleotide sequence ID" value="NC_020054.1"/>
</dbReference>
<keyword evidence="3" id="KW-0731">Sigma factor</keyword>
<dbReference type="SUPFAM" id="SSF88659">
    <property type="entry name" value="Sigma3 and sigma4 domains of RNA polymerase sigma factors"/>
    <property type="match status" value="1"/>
</dbReference>
<evidence type="ECO:0000256" key="4">
    <source>
        <dbReference type="ARBA" id="ARBA00023125"/>
    </source>
</evidence>
<keyword evidence="8" id="KW-1185">Reference proteome</keyword>
<dbReference type="GO" id="GO:0006352">
    <property type="term" value="P:DNA-templated transcription initiation"/>
    <property type="evidence" value="ECO:0007669"/>
    <property type="project" value="InterPro"/>
</dbReference>
<reference evidence="7 8" key="1">
    <citation type="journal article" date="2012" name="J. Bacteriol.">
        <title>Genome Sequence of Fibrella aestuarina BUZ 2T, a Filamentous Marine Bacterium.</title>
        <authorList>
            <person name="Filippini M."/>
            <person name="Qi W."/>
            <person name="Blom J."/>
            <person name="Goesmann A."/>
            <person name="Smits T.H."/>
            <person name="Bagheri H.C."/>
        </authorList>
    </citation>
    <scope>NUCLEOTIDE SEQUENCE [LARGE SCALE GENOMIC DNA]</scope>
    <source>
        <strain evidence="8">BUZ 2T</strain>
    </source>
</reference>
<dbReference type="Gene3D" id="1.10.1740.10">
    <property type="match status" value="1"/>
</dbReference>
<gene>
    <name evidence="7" type="ORF">FAES_1300</name>
</gene>
<dbReference type="Proteomes" id="UP000011058">
    <property type="component" value="Chromosome"/>
</dbReference>
<accession>I0K5A7</accession>